<gene>
    <name evidence="9" type="ORF">ACO22_05521</name>
</gene>
<feature type="region of interest" description="Disordered" evidence="6">
    <location>
        <begin position="340"/>
        <end position="360"/>
    </location>
</feature>
<protein>
    <recommendedName>
        <fullName evidence="8">Rhodopsin domain-containing protein</fullName>
    </recommendedName>
</protein>
<evidence type="ECO:0000259" key="8">
    <source>
        <dbReference type="Pfam" id="PF20684"/>
    </source>
</evidence>
<organism evidence="9 10">
    <name type="scientific">Paracoccidioides brasiliensis</name>
    <dbReference type="NCBI Taxonomy" id="121759"/>
    <lineage>
        <taxon>Eukaryota</taxon>
        <taxon>Fungi</taxon>
        <taxon>Dikarya</taxon>
        <taxon>Ascomycota</taxon>
        <taxon>Pezizomycotina</taxon>
        <taxon>Eurotiomycetes</taxon>
        <taxon>Eurotiomycetidae</taxon>
        <taxon>Onygenales</taxon>
        <taxon>Ajellomycetaceae</taxon>
        <taxon>Paracoccidioides</taxon>
    </lineage>
</organism>
<evidence type="ECO:0000256" key="7">
    <source>
        <dbReference type="SAM" id="Phobius"/>
    </source>
</evidence>
<comment type="similarity">
    <text evidence="5">Belongs to the SAT4 family.</text>
</comment>
<dbReference type="InterPro" id="IPR049326">
    <property type="entry name" value="Rhodopsin_dom_fungi"/>
</dbReference>
<evidence type="ECO:0000256" key="1">
    <source>
        <dbReference type="ARBA" id="ARBA00004141"/>
    </source>
</evidence>
<feature type="region of interest" description="Disordered" evidence="6">
    <location>
        <begin position="288"/>
        <end position="312"/>
    </location>
</feature>
<dbReference type="AlphaFoldDB" id="A0A1D2JAC3"/>
<dbReference type="VEuPathDB" id="FungiDB:PABG_05676"/>
<keyword evidence="4 7" id="KW-0472">Membrane</keyword>
<feature type="domain" description="Rhodopsin" evidence="8">
    <location>
        <begin position="28"/>
        <end position="269"/>
    </location>
</feature>
<dbReference type="InterPro" id="IPR052337">
    <property type="entry name" value="SAT4-like"/>
</dbReference>
<keyword evidence="3 7" id="KW-1133">Transmembrane helix</keyword>
<dbReference type="PANTHER" id="PTHR33048">
    <property type="entry name" value="PTH11-LIKE INTEGRAL MEMBRANE PROTEIN (AFU_ORTHOLOGUE AFUA_5G11245)"/>
    <property type="match status" value="1"/>
</dbReference>
<keyword evidence="2 7" id="KW-0812">Transmembrane</keyword>
<proteinExistence type="inferred from homology"/>
<evidence type="ECO:0000256" key="5">
    <source>
        <dbReference type="ARBA" id="ARBA00038359"/>
    </source>
</evidence>
<dbReference type="EMBL" id="LZYO01000250">
    <property type="protein sequence ID" value="ODH22391.1"/>
    <property type="molecule type" value="Genomic_DNA"/>
</dbReference>
<accession>A0A1D2JAC3</accession>
<sequence>MASKRDRGPEIFAVTLALTIFGAVFVCARLVVRHLSARTLGWDDTFLFLAMLSGLAGQGLTIAGVVYGSGKPFLTLDIADVVQAMKCSTFSILCNGIAMALLKVGLGTSLLRLDLSRFFNTVIAACIVLSLLVNLTVLPTTFGGCRPMKKIWNKDPRIPGTCWPAKVNLVMSYIQTVGNIVTDLAFSIGPLVYLSKVKVSLYNKWALRGVFLVGLIATACAIAKATELPNLVNVTDPTYAAVNLTLWVKAEFNAGLFAASLPALKSVFEKVMRKFGIVSSSSTPGNTYGYGNGDSSARKRYRDRSSRSRSHASMGGCFDFAEIDSQNHTAYIMKDMSQSSQIDTRSMEDDQQQILETDSSGQYITKTTEYSVSRATLDSEHRGV</sequence>
<comment type="caution">
    <text evidence="9">The sequence shown here is derived from an EMBL/GenBank/DDBJ whole genome shotgun (WGS) entry which is preliminary data.</text>
</comment>
<feature type="transmembrane region" description="Helical" evidence="7">
    <location>
        <begin position="44"/>
        <end position="68"/>
    </location>
</feature>
<evidence type="ECO:0000256" key="6">
    <source>
        <dbReference type="SAM" id="MobiDB-lite"/>
    </source>
</evidence>
<evidence type="ECO:0000313" key="9">
    <source>
        <dbReference type="EMBL" id="ODH22391.1"/>
    </source>
</evidence>
<dbReference type="Proteomes" id="UP000242814">
    <property type="component" value="Unassembled WGS sequence"/>
</dbReference>
<dbReference type="VEuPathDB" id="FungiDB:PADG_06005"/>
<feature type="transmembrane region" description="Helical" evidence="7">
    <location>
        <begin position="118"/>
        <end position="138"/>
    </location>
</feature>
<evidence type="ECO:0000313" key="10">
    <source>
        <dbReference type="Proteomes" id="UP000242814"/>
    </source>
</evidence>
<evidence type="ECO:0000256" key="2">
    <source>
        <dbReference type="ARBA" id="ARBA00022692"/>
    </source>
</evidence>
<comment type="subcellular location">
    <subcellularLocation>
        <location evidence="1">Membrane</location>
        <topology evidence="1">Multi-pass membrane protein</topology>
    </subcellularLocation>
</comment>
<feature type="transmembrane region" description="Helical" evidence="7">
    <location>
        <begin position="12"/>
        <end position="32"/>
    </location>
</feature>
<evidence type="ECO:0000256" key="4">
    <source>
        <dbReference type="ARBA" id="ARBA00023136"/>
    </source>
</evidence>
<dbReference type="Pfam" id="PF20684">
    <property type="entry name" value="Fung_rhodopsin"/>
    <property type="match status" value="1"/>
</dbReference>
<name>A0A1D2JAC3_PARBR</name>
<feature type="transmembrane region" description="Helical" evidence="7">
    <location>
        <begin position="88"/>
        <end position="106"/>
    </location>
</feature>
<evidence type="ECO:0000256" key="3">
    <source>
        <dbReference type="ARBA" id="ARBA00022989"/>
    </source>
</evidence>
<reference evidence="9 10" key="1">
    <citation type="submission" date="2016-06" db="EMBL/GenBank/DDBJ databases">
        <authorList>
            <person name="Kjaerup R.B."/>
            <person name="Dalgaard T.S."/>
            <person name="Juul-Madsen H.R."/>
        </authorList>
    </citation>
    <scope>NUCLEOTIDE SEQUENCE [LARGE SCALE GENOMIC DNA]</scope>
    <source>
        <strain evidence="9 10">Pb300</strain>
    </source>
</reference>
<dbReference type="GO" id="GO:0016020">
    <property type="term" value="C:membrane"/>
    <property type="evidence" value="ECO:0007669"/>
    <property type="project" value="UniProtKB-SubCell"/>
</dbReference>
<dbReference type="PANTHER" id="PTHR33048:SF47">
    <property type="entry name" value="INTEGRAL MEMBRANE PROTEIN-RELATED"/>
    <property type="match status" value="1"/>
</dbReference>
<feature type="compositionally biased region" description="Basic residues" evidence="6">
    <location>
        <begin position="298"/>
        <end position="310"/>
    </location>
</feature>